<feature type="compositionally biased region" description="Gly residues" evidence="5">
    <location>
        <begin position="8"/>
        <end position="26"/>
    </location>
</feature>
<dbReference type="Gene3D" id="1.10.10.10">
    <property type="entry name" value="Winged helix-like DNA-binding domain superfamily/Winged helix DNA-binding domain"/>
    <property type="match status" value="2"/>
</dbReference>
<proteinExistence type="predicted"/>
<evidence type="ECO:0000256" key="2">
    <source>
        <dbReference type="ARBA" id="ARBA00023082"/>
    </source>
</evidence>
<dbReference type="PANTHER" id="PTHR30385:SF4">
    <property type="entry name" value="RNA POLYMERASE SIGMA-E FACTOR"/>
    <property type="match status" value="1"/>
</dbReference>
<evidence type="ECO:0000259" key="8">
    <source>
        <dbReference type="Pfam" id="PF04545"/>
    </source>
</evidence>
<evidence type="ECO:0000256" key="3">
    <source>
        <dbReference type="ARBA" id="ARBA00023125"/>
    </source>
</evidence>
<dbReference type="InterPro" id="IPR007627">
    <property type="entry name" value="RNA_pol_sigma70_r2"/>
</dbReference>
<dbReference type="EMBL" id="AP024525">
    <property type="protein sequence ID" value="BCT74278.1"/>
    <property type="molecule type" value="Genomic_DNA"/>
</dbReference>
<keyword evidence="3" id="KW-0238">DNA-binding</keyword>
<dbReference type="SUPFAM" id="SSF88946">
    <property type="entry name" value="Sigma2 domain of RNA polymerase sigma factors"/>
    <property type="match status" value="1"/>
</dbReference>
<dbReference type="Pfam" id="PF04542">
    <property type="entry name" value="Sigma70_r2"/>
    <property type="match status" value="1"/>
</dbReference>
<accession>A0ABM7PQ08</accession>
<protein>
    <recommendedName>
        <fullName evidence="11">Sigma-70 family RNA polymerase sigma factor</fullName>
    </recommendedName>
</protein>
<evidence type="ECO:0000256" key="1">
    <source>
        <dbReference type="ARBA" id="ARBA00023015"/>
    </source>
</evidence>
<dbReference type="InterPro" id="IPR013324">
    <property type="entry name" value="RNA_pol_sigma_r3/r4-like"/>
</dbReference>
<dbReference type="Pfam" id="PF04539">
    <property type="entry name" value="Sigma70_r3"/>
    <property type="match status" value="1"/>
</dbReference>
<evidence type="ECO:0000256" key="5">
    <source>
        <dbReference type="SAM" id="MobiDB-lite"/>
    </source>
</evidence>
<sequence>MRILTGAPGHGPAPGGHGAGEEAAGGGESPVELVLKYLGLADALARRYRVPGGDVEDLRQAARLGLVTAARRYRPGAGHGFLPYAVPTITGSIKRHLRDTSWVVRPPRSLQELRLRVNRARDGIAQDLGREPSRAELGQAAGCSADDVTQALGANRAMGGVPIEPLDSTGEAEDVRAAHIVPVDDPGFEAVEQRLLVAAALKGASADDRRLVRLRFVDELTQAQIAAVLGVSQMQVSRLLRRLLDRMRLRIAA</sequence>
<feature type="domain" description="RNA polymerase sigma-70 region 3" evidence="6">
    <location>
        <begin position="112"/>
        <end position="156"/>
    </location>
</feature>
<name>A0ABM7PQ08_SINCY</name>
<feature type="domain" description="RNA polymerase sigma-70 region 2" evidence="7">
    <location>
        <begin position="33"/>
        <end position="102"/>
    </location>
</feature>
<dbReference type="Pfam" id="PF04545">
    <property type="entry name" value="Sigma70_r4"/>
    <property type="match status" value="1"/>
</dbReference>
<dbReference type="NCBIfam" id="TIGR02937">
    <property type="entry name" value="sigma70-ECF"/>
    <property type="match status" value="1"/>
</dbReference>
<feature type="domain" description="RNA polymerase sigma-70 region 4" evidence="8">
    <location>
        <begin position="205"/>
        <end position="248"/>
    </location>
</feature>
<dbReference type="PANTHER" id="PTHR30385">
    <property type="entry name" value="SIGMA FACTOR F FLAGELLAR"/>
    <property type="match status" value="1"/>
</dbReference>
<evidence type="ECO:0000313" key="10">
    <source>
        <dbReference type="Proteomes" id="UP001319861"/>
    </source>
</evidence>
<gene>
    <name evidence="9" type="ORF">SCMU_01200</name>
</gene>
<organism evidence="9 10">
    <name type="scientific">Sinomonas cyclohexanicum</name>
    <name type="common">Corynebacterium cyclohexanicum</name>
    <dbReference type="NCBI Taxonomy" id="322009"/>
    <lineage>
        <taxon>Bacteria</taxon>
        <taxon>Bacillati</taxon>
        <taxon>Actinomycetota</taxon>
        <taxon>Actinomycetes</taxon>
        <taxon>Micrococcales</taxon>
        <taxon>Micrococcaceae</taxon>
        <taxon>Sinomonas</taxon>
    </lineage>
</organism>
<dbReference type="SUPFAM" id="SSF88659">
    <property type="entry name" value="Sigma3 and sigma4 domains of RNA polymerase sigma factors"/>
    <property type="match status" value="2"/>
</dbReference>
<dbReference type="Gene3D" id="1.20.120.1810">
    <property type="match status" value="1"/>
</dbReference>
<keyword evidence="4" id="KW-0804">Transcription</keyword>
<evidence type="ECO:0008006" key="11">
    <source>
        <dbReference type="Google" id="ProtNLM"/>
    </source>
</evidence>
<dbReference type="InterPro" id="IPR007624">
    <property type="entry name" value="RNA_pol_sigma70_r3"/>
</dbReference>
<dbReference type="InterPro" id="IPR007630">
    <property type="entry name" value="RNA_pol_sigma70_r4"/>
</dbReference>
<dbReference type="Proteomes" id="UP001319861">
    <property type="component" value="Chromosome"/>
</dbReference>
<evidence type="ECO:0000313" key="9">
    <source>
        <dbReference type="EMBL" id="BCT74278.1"/>
    </source>
</evidence>
<dbReference type="InterPro" id="IPR014284">
    <property type="entry name" value="RNA_pol_sigma-70_dom"/>
</dbReference>
<dbReference type="InterPro" id="IPR036388">
    <property type="entry name" value="WH-like_DNA-bd_sf"/>
</dbReference>
<reference evidence="9 10" key="1">
    <citation type="journal article" date="2021" name="J. Biosci. Bioeng.">
        <title>Identification and characterization of a chc gene cluster responsible for the aromatization pathway of cyclohexanecarboxylate degradation in Sinomonas cyclohexanicum ATCC 51369.</title>
        <authorList>
            <person name="Yamamoto T."/>
            <person name="Hasegawa Y."/>
            <person name="Lau P.C.K."/>
            <person name="Iwaki H."/>
        </authorList>
    </citation>
    <scope>NUCLEOTIDE SEQUENCE [LARGE SCALE GENOMIC DNA]</scope>
    <source>
        <strain evidence="9 10">ATCC 51369</strain>
    </source>
</reference>
<keyword evidence="2" id="KW-0731">Sigma factor</keyword>
<feature type="region of interest" description="Disordered" evidence="5">
    <location>
        <begin position="1"/>
        <end position="26"/>
    </location>
</feature>
<evidence type="ECO:0000256" key="4">
    <source>
        <dbReference type="ARBA" id="ARBA00023163"/>
    </source>
</evidence>
<keyword evidence="1" id="KW-0805">Transcription regulation</keyword>
<evidence type="ECO:0000259" key="7">
    <source>
        <dbReference type="Pfam" id="PF04542"/>
    </source>
</evidence>
<dbReference type="InterPro" id="IPR013325">
    <property type="entry name" value="RNA_pol_sigma_r2"/>
</dbReference>
<evidence type="ECO:0000259" key="6">
    <source>
        <dbReference type="Pfam" id="PF04539"/>
    </source>
</evidence>
<keyword evidence="10" id="KW-1185">Reference proteome</keyword>